<sequence length="713" mass="82125">MNKFEGGGHRAVPIISMRMGGSGKTTLARKIYNHNTIKQHFQCQIWISISQEWSVDHILIEILRQATGQKKKSDEIGSIEELVEEVRTYLEQKFSLIVLDDVWEKEALKYLLPAFPFRNKGSKIIITTRISEIVQISGLSYSFYEPRRLNNVESWDLLTKIVLNQWQVINNYQLIGDFERLGKEMLKKCSGLPLAIIALSGILCSKDSIEEWETISKNVSTKVMEGSGTQDYGTVKDVLALSYNELPYNLKPCFLYLALFPEDFLIPVGKLIRMWISEGFITEEQRCGEETLEDVARQFLDELIQRNIVQVASRNYEGKVKRVQIHDLIRELCIKKAKKRDFLEIYSLQSSTAQAQVEDGTIMQSRRVGIYSSLSNTSIPSQAQNPHLRSLFVFQLRRHDGSLNLASVHENFRLLKVLNIVRPWPCSDKLAFPIEIGNLIHLRYLGIQGPLSIILPKSIVNLKNLFTLDCRDCKFIEVVPKVWWKLYRLRHLLLRSTEVPPETLEFHTLRSLQTLWGVRGGDWMLKQMSTLSPTVKKLGINTILTTEQLEAVFQCPSFKLGHLHTFSLKWRTDVKLRNIELSFLCHGLRKLKLSGPIGEEESSPANLFPPKLQEVTLAFSKLKSNETMTTLGKLPNLRYLYLNDYSYISKEWTCSAGEFPQLEHLEIQGLQDLEEWRVEERAMPNLSFLSVYDCPRLTRLPKLGNNVVVHWEP</sequence>
<dbReference type="Gene3D" id="3.80.10.10">
    <property type="entry name" value="Ribonuclease Inhibitor"/>
    <property type="match status" value="1"/>
</dbReference>
<evidence type="ECO:0000259" key="3">
    <source>
        <dbReference type="Pfam" id="PF00931"/>
    </source>
</evidence>
<dbReference type="InterPro" id="IPR032675">
    <property type="entry name" value="LRR_dom_sf"/>
</dbReference>
<evidence type="ECO:0000256" key="1">
    <source>
        <dbReference type="ARBA" id="ARBA00022737"/>
    </source>
</evidence>
<gene>
    <name evidence="6" type="ORF">Nepgr_020140</name>
</gene>
<dbReference type="AlphaFoldDB" id="A0AAD3XVR6"/>
<evidence type="ECO:0000313" key="6">
    <source>
        <dbReference type="EMBL" id="GMH18299.1"/>
    </source>
</evidence>
<dbReference type="FunFam" id="1.10.10.10:FF:000322">
    <property type="entry name" value="Probable disease resistance protein At1g63360"/>
    <property type="match status" value="1"/>
</dbReference>
<dbReference type="GO" id="GO:0043531">
    <property type="term" value="F:ADP binding"/>
    <property type="evidence" value="ECO:0007669"/>
    <property type="project" value="InterPro"/>
</dbReference>
<accession>A0AAD3XVR6</accession>
<organism evidence="6 7">
    <name type="scientific">Nepenthes gracilis</name>
    <name type="common">Slender pitcher plant</name>
    <dbReference type="NCBI Taxonomy" id="150966"/>
    <lineage>
        <taxon>Eukaryota</taxon>
        <taxon>Viridiplantae</taxon>
        <taxon>Streptophyta</taxon>
        <taxon>Embryophyta</taxon>
        <taxon>Tracheophyta</taxon>
        <taxon>Spermatophyta</taxon>
        <taxon>Magnoliopsida</taxon>
        <taxon>eudicotyledons</taxon>
        <taxon>Gunneridae</taxon>
        <taxon>Pentapetalae</taxon>
        <taxon>Caryophyllales</taxon>
        <taxon>Nepenthaceae</taxon>
        <taxon>Nepenthes</taxon>
    </lineage>
</organism>
<dbReference type="Gene3D" id="1.10.10.10">
    <property type="entry name" value="Winged helix-like DNA-binding domain superfamily/Winged helix DNA-binding domain"/>
    <property type="match status" value="1"/>
</dbReference>
<dbReference type="InterPro" id="IPR044974">
    <property type="entry name" value="Disease_R_plants"/>
</dbReference>
<feature type="domain" description="NB-ARC" evidence="3">
    <location>
        <begin position="19"/>
        <end position="164"/>
    </location>
</feature>
<dbReference type="InterPro" id="IPR036388">
    <property type="entry name" value="WH-like_DNA-bd_sf"/>
</dbReference>
<dbReference type="Gene3D" id="1.10.8.430">
    <property type="entry name" value="Helical domain of apoptotic protease-activating factors"/>
    <property type="match status" value="1"/>
</dbReference>
<dbReference type="SUPFAM" id="SSF52058">
    <property type="entry name" value="L domain-like"/>
    <property type="match status" value="1"/>
</dbReference>
<keyword evidence="1" id="KW-0677">Repeat</keyword>
<feature type="domain" description="Disease resistance R13L4/SHOC-2-like LRR" evidence="5">
    <location>
        <begin position="387"/>
        <end position="691"/>
    </location>
</feature>
<evidence type="ECO:0000313" key="7">
    <source>
        <dbReference type="Proteomes" id="UP001279734"/>
    </source>
</evidence>
<keyword evidence="2" id="KW-0611">Plant defense</keyword>
<dbReference type="Pfam" id="PF23559">
    <property type="entry name" value="WHD_DRP"/>
    <property type="match status" value="1"/>
</dbReference>
<dbReference type="GO" id="GO:0098542">
    <property type="term" value="P:defense response to other organism"/>
    <property type="evidence" value="ECO:0007669"/>
    <property type="project" value="TreeGrafter"/>
</dbReference>
<dbReference type="PRINTS" id="PR00364">
    <property type="entry name" value="DISEASERSIST"/>
</dbReference>
<dbReference type="InterPro" id="IPR042197">
    <property type="entry name" value="Apaf_helical"/>
</dbReference>
<dbReference type="InterPro" id="IPR027417">
    <property type="entry name" value="P-loop_NTPase"/>
</dbReference>
<dbReference type="SUPFAM" id="SSF52540">
    <property type="entry name" value="P-loop containing nucleoside triphosphate hydrolases"/>
    <property type="match status" value="1"/>
</dbReference>
<comment type="caution">
    <text evidence="6">The sequence shown here is derived from an EMBL/GenBank/DDBJ whole genome shotgun (WGS) entry which is preliminary data.</text>
</comment>
<evidence type="ECO:0000256" key="2">
    <source>
        <dbReference type="ARBA" id="ARBA00022821"/>
    </source>
</evidence>
<dbReference type="PANTHER" id="PTHR23155:SF1228">
    <property type="entry name" value="NB-ARC DOMAIN CONTAINING PROTEIN, EXPRESSED"/>
    <property type="match status" value="1"/>
</dbReference>
<feature type="domain" description="Disease resistance protein winged helix" evidence="4">
    <location>
        <begin position="259"/>
        <end position="332"/>
    </location>
</feature>
<dbReference type="InterPro" id="IPR055414">
    <property type="entry name" value="LRR_R13L4/SHOC2-like"/>
</dbReference>
<protein>
    <recommendedName>
        <fullName evidence="8">NB-ARC domain-containing protein</fullName>
    </recommendedName>
</protein>
<dbReference type="Gene3D" id="3.40.50.300">
    <property type="entry name" value="P-loop containing nucleotide triphosphate hydrolases"/>
    <property type="match status" value="1"/>
</dbReference>
<name>A0AAD3XVR6_NEPGR</name>
<evidence type="ECO:0008006" key="8">
    <source>
        <dbReference type="Google" id="ProtNLM"/>
    </source>
</evidence>
<dbReference type="Pfam" id="PF00931">
    <property type="entry name" value="NB-ARC"/>
    <property type="match status" value="1"/>
</dbReference>
<proteinExistence type="predicted"/>
<keyword evidence="7" id="KW-1185">Reference proteome</keyword>
<dbReference type="PANTHER" id="PTHR23155">
    <property type="entry name" value="DISEASE RESISTANCE PROTEIN RP"/>
    <property type="match status" value="1"/>
</dbReference>
<dbReference type="Proteomes" id="UP001279734">
    <property type="component" value="Unassembled WGS sequence"/>
</dbReference>
<dbReference type="InterPro" id="IPR058922">
    <property type="entry name" value="WHD_DRP"/>
</dbReference>
<dbReference type="InterPro" id="IPR002182">
    <property type="entry name" value="NB-ARC"/>
</dbReference>
<dbReference type="EMBL" id="BSYO01000019">
    <property type="protein sequence ID" value="GMH18299.1"/>
    <property type="molecule type" value="Genomic_DNA"/>
</dbReference>
<evidence type="ECO:0000259" key="4">
    <source>
        <dbReference type="Pfam" id="PF23559"/>
    </source>
</evidence>
<dbReference type="Pfam" id="PF23598">
    <property type="entry name" value="LRR_14"/>
    <property type="match status" value="1"/>
</dbReference>
<reference evidence="6" key="1">
    <citation type="submission" date="2023-05" db="EMBL/GenBank/DDBJ databases">
        <title>Nepenthes gracilis genome sequencing.</title>
        <authorList>
            <person name="Fukushima K."/>
        </authorList>
    </citation>
    <scope>NUCLEOTIDE SEQUENCE</scope>
    <source>
        <strain evidence="6">SING2019-196</strain>
    </source>
</reference>
<evidence type="ECO:0000259" key="5">
    <source>
        <dbReference type="Pfam" id="PF23598"/>
    </source>
</evidence>